<dbReference type="InterPro" id="IPR006620">
    <property type="entry name" value="Pro_4_hyd_alph"/>
</dbReference>
<keyword evidence="6" id="KW-1185">Reference proteome</keyword>
<dbReference type="SMART" id="SM00702">
    <property type="entry name" value="P4Hc"/>
    <property type="match status" value="1"/>
</dbReference>
<comment type="cofactor">
    <cofactor evidence="1">
        <name>L-ascorbate</name>
        <dbReference type="ChEBI" id="CHEBI:38290"/>
    </cofactor>
</comment>
<dbReference type="Gene3D" id="2.60.120.620">
    <property type="entry name" value="q2cbj1_9rhob like domain"/>
    <property type="match status" value="1"/>
</dbReference>
<dbReference type="Pfam" id="PF13640">
    <property type="entry name" value="2OG-FeII_Oxy_3"/>
    <property type="match status" value="1"/>
</dbReference>
<proteinExistence type="predicted"/>
<keyword evidence="3" id="KW-0560">Oxidoreductase</keyword>
<dbReference type="EMBL" id="JALLPJ020001329">
    <property type="protein sequence ID" value="KAL3769601.1"/>
    <property type="molecule type" value="Genomic_DNA"/>
</dbReference>
<evidence type="ECO:0000256" key="3">
    <source>
        <dbReference type="ARBA" id="ARBA00023002"/>
    </source>
</evidence>
<comment type="caution">
    <text evidence="5">The sequence shown here is derived from an EMBL/GenBank/DDBJ whole genome shotgun (WGS) entry which is preliminary data.</text>
</comment>
<sequence length="244" mass="27190">MKVKCIDLALAHDGTNNDDKSIDCMHQFAWVIDNALSKEFLAAVNDFRQSLPLDDKRPTVKRRFFSSAKQCPDILDELKGALLSALSLSTTQHGGASANVMLDQYHPQSNHPTNDNDSLEFTIDHQKQLQVHILSYMRFLEYNNVGGNLDAHTDGNKICESTGRQSTHTMLLYLSNCEVGGETRLLYKEPTSVTQQTAKYVTIEAVKPVIGRILLFPHATLHEGAPTVDVPKICLRAEVAVYVH</sequence>
<dbReference type="AlphaFoldDB" id="A0ABD3N3H8"/>
<dbReference type="GO" id="GO:0051213">
    <property type="term" value="F:dioxygenase activity"/>
    <property type="evidence" value="ECO:0007669"/>
    <property type="project" value="UniProtKB-KW"/>
</dbReference>
<feature type="domain" description="Prolyl 4-hydroxylase alpha subunit" evidence="4">
    <location>
        <begin position="57"/>
        <end position="240"/>
    </location>
</feature>
<evidence type="ECO:0000313" key="6">
    <source>
        <dbReference type="Proteomes" id="UP001530400"/>
    </source>
</evidence>
<evidence type="ECO:0000256" key="2">
    <source>
        <dbReference type="ARBA" id="ARBA00022964"/>
    </source>
</evidence>
<evidence type="ECO:0000256" key="1">
    <source>
        <dbReference type="ARBA" id="ARBA00001961"/>
    </source>
</evidence>
<reference evidence="5 6" key="1">
    <citation type="submission" date="2024-10" db="EMBL/GenBank/DDBJ databases">
        <title>Updated reference genomes for cyclostephanoid diatoms.</title>
        <authorList>
            <person name="Roberts W.R."/>
            <person name="Alverson A.J."/>
        </authorList>
    </citation>
    <scope>NUCLEOTIDE SEQUENCE [LARGE SCALE GENOMIC DNA]</scope>
    <source>
        <strain evidence="5 6">AJA010-31</strain>
    </source>
</reference>
<keyword evidence="2" id="KW-0223">Dioxygenase</keyword>
<evidence type="ECO:0000313" key="5">
    <source>
        <dbReference type="EMBL" id="KAL3769601.1"/>
    </source>
</evidence>
<dbReference type="Proteomes" id="UP001530400">
    <property type="component" value="Unassembled WGS sequence"/>
</dbReference>
<gene>
    <name evidence="5" type="ORF">ACHAWO_011547</name>
</gene>
<accession>A0ABD3N3H8</accession>
<protein>
    <recommendedName>
        <fullName evidence="4">Prolyl 4-hydroxylase alpha subunit domain-containing protein</fullName>
    </recommendedName>
</protein>
<evidence type="ECO:0000259" key="4">
    <source>
        <dbReference type="SMART" id="SM00702"/>
    </source>
</evidence>
<name>A0ABD3N3H8_9STRA</name>
<organism evidence="5 6">
    <name type="scientific">Cyclotella atomus</name>
    <dbReference type="NCBI Taxonomy" id="382360"/>
    <lineage>
        <taxon>Eukaryota</taxon>
        <taxon>Sar</taxon>
        <taxon>Stramenopiles</taxon>
        <taxon>Ochrophyta</taxon>
        <taxon>Bacillariophyta</taxon>
        <taxon>Coscinodiscophyceae</taxon>
        <taxon>Thalassiosirophycidae</taxon>
        <taxon>Stephanodiscales</taxon>
        <taxon>Stephanodiscaceae</taxon>
        <taxon>Cyclotella</taxon>
    </lineage>
</organism>
<dbReference type="InterPro" id="IPR044862">
    <property type="entry name" value="Pro_4_hyd_alph_FE2OG_OXY"/>
</dbReference>